<feature type="region of interest" description="Disordered" evidence="1">
    <location>
        <begin position="110"/>
        <end position="158"/>
    </location>
</feature>
<dbReference type="Proteomes" id="UP000831947">
    <property type="component" value="Chromosome"/>
</dbReference>
<protein>
    <recommendedName>
        <fullName evidence="5">WxL domain-containing protein</fullName>
    </recommendedName>
</protein>
<evidence type="ECO:0000313" key="3">
    <source>
        <dbReference type="EMBL" id="UQS83213.1"/>
    </source>
</evidence>
<feature type="compositionally biased region" description="Low complexity" evidence="1">
    <location>
        <begin position="130"/>
        <end position="149"/>
    </location>
</feature>
<feature type="chain" id="PRO_5046014622" description="WxL domain-containing protein" evidence="2">
    <location>
        <begin position="22"/>
        <end position="244"/>
    </location>
</feature>
<evidence type="ECO:0008006" key="5">
    <source>
        <dbReference type="Google" id="ProtNLM"/>
    </source>
</evidence>
<dbReference type="RefSeq" id="WP_249512439.1">
    <property type="nucleotide sequence ID" value="NZ_CP093365.1"/>
</dbReference>
<dbReference type="EMBL" id="CP093365">
    <property type="protein sequence ID" value="UQS83213.1"/>
    <property type="molecule type" value="Genomic_DNA"/>
</dbReference>
<gene>
    <name evidence="3" type="ORF">MOO47_05345</name>
</gene>
<feature type="signal peptide" evidence="2">
    <location>
        <begin position="1"/>
        <end position="21"/>
    </location>
</feature>
<evidence type="ECO:0000313" key="4">
    <source>
        <dbReference type="Proteomes" id="UP000831947"/>
    </source>
</evidence>
<sequence>MNKSKWGIVLFAVFLMGGITAANDFESVCADDVTGTTDVSVTFTDAKLYIVSMPNLDFGTNKNYRKTSLNLANTNTEETGKDRYLQVNSPDTNVPFKVSVQNGTNYLVNPATGKKVDDDASDLISESDSESGLGTLSLSSDANSVSVSSTGNANDWTTESGVAGVSGDIPLGGQTPTDVFTSAAGFQGQVRVALNDKSSATLQLNPGTRRNLEAKLGSYGNTGLTLIMPLTWTISIDNTQSMGL</sequence>
<evidence type="ECO:0000256" key="1">
    <source>
        <dbReference type="SAM" id="MobiDB-lite"/>
    </source>
</evidence>
<proteinExistence type="predicted"/>
<feature type="compositionally biased region" description="Acidic residues" evidence="1">
    <location>
        <begin position="119"/>
        <end position="129"/>
    </location>
</feature>
<keyword evidence="4" id="KW-1185">Reference proteome</keyword>
<accession>A0ABY4PC23</accession>
<organism evidence="3 4">
    <name type="scientific">Bombilactobacillus thymidiniphilus</name>
    <dbReference type="NCBI Taxonomy" id="2923363"/>
    <lineage>
        <taxon>Bacteria</taxon>
        <taxon>Bacillati</taxon>
        <taxon>Bacillota</taxon>
        <taxon>Bacilli</taxon>
        <taxon>Lactobacillales</taxon>
        <taxon>Lactobacillaceae</taxon>
        <taxon>Bombilactobacillus</taxon>
    </lineage>
</organism>
<keyword evidence="2" id="KW-0732">Signal</keyword>
<name>A0ABY4PC23_9LACO</name>
<reference evidence="3 4" key="1">
    <citation type="journal article" date="2022" name="Int. J. Syst. Evol. Microbiol.">
        <title>Apilactobacillus apisilvae sp. nov., Nicolia spurrieriana gen. nov. sp. nov., Bombilactobacillus folatiphilus sp. nov. and Bombilactobacillus thymidiniphilus sp. nov., four new lactic acid bacterial isolates from stingless bees Tetragonula carbonaria and Austroplebeia australis.</title>
        <authorList>
            <person name="Oliphant S.A."/>
            <person name="Watson-Haigh N.S."/>
            <person name="Sumby K.M."/>
            <person name="Gardner J."/>
            <person name="Groom S."/>
            <person name="Jiranek V."/>
        </authorList>
    </citation>
    <scope>NUCLEOTIDE SEQUENCE [LARGE SCALE GENOMIC DNA]</scope>
    <source>
        <strain evidence="3 4">SG4_A1</strain>
    </source>
</reference>
<evidence type="ECO:0000256" key="2">
    <source>
        <dbReference type="SAM" id="SignalP"/>
    </source>
</evidence>